<reference evidence="1 2" key="1">
    <citation type="submission" date="2006-12" db="EMBL/GenBank/DDBJ databases">
        <authorList>
            <person name="Hendrix L."/>
            <person name="Mohamoud Y."/>
            <person name="Radune D."/>
            <person name="Shvartsbeyn A."/>
            <person name="Daugherty S."/>
            <person name="Dodson R."/>
            <person name="Durkin A.S."/>
            <person name="Harkins D."/>
            <person name="Huot H."/>
            <person name="Kothari S.P."/>
            <person name="Madupu R."/>
            <person name="Li J."/>
            <person name="Nelson W.C."/>
            <person name="Shrivastava S."/>
            <person name="Giglio M.G."/>
            <person name="Haft D."/>
            <person name="Selengut J."/>
            <person name="Fraser-Ligget C."/>
            <person name="Seshadri R."/>
        </authorList>
    </citation>
    <scope>NUCLEOTIDE SEQUENCE [LARGE SCALE GENOMIC DNA]</scope>
    <source>
        <strain evidence="2">ATCC 35685 / NCTC 12138 / KC583</strain>
    </source>
</reference>
<gene>
    <name evidence="1" type="ordered locus">BARBAKC583_0773</name>
</gene>
<dbReference type="eggNOG" id="ENOG503143D">
    <property type="taxonomic scope" value="Bacteria"/>
</dbReference>
<evidence type="ECO:0000313" key="1">
    <source>
        <dbReference type="EMBL" id="ABM45538.1"/>
    </source>
</evidence>
<dbReference type="HOGENOM" id="CLU_2731852_0_0_5"/>
<organism evidence="1 2">
    <name type="scientific">Bartonella bacilliformis (strain ATCC 35685 / KC583 / Herrer 020/F12,63)</name>
    <dbReference type="NCBI Taxonomy" id="360095"/>
    <lineage>
        <taxon>Bacteria</taxon>
        <taxon>Pseudomonadati</taxon>
        <taxon>Pseudomonadota</taxon>
        <taxon>Alphaproteobacteria</taxon>
        <taxon>Hyphomicrobiales</taxon>
        <taxon>Bartonellaceae</taxon>
        <taxon>Bartonella</taxon>
    </lineage>
</organism>
<dbReference type="Proteomes" id="UP000000643">
    <property type="component" value="Chromosome"/>
</dbReference>
<name>A1USW4_BARBK</name>
<dbReference type="KEGG" id="bbk:BARBAKC583_0773"/>
<accession>A1USW4</accession>
<evidence type="ECO:0000313" key="2">
    <source>
        <dbReference type="Proteomes" id="UP000000643"/>
    </source>
</evidence>
<sequence>MRLTEKVMLMCVLLCLSECATNERASCVGWLPIYLERQDLDVISSNPNLARDLLKHNKQGEDMCGWQDGKKRK</sequence>
<dbReference type="AlphaFoldDB" id="A1USW4"/>
<dbReference type="PATRIC" id="fig|360095.6.peg.748"/>
<protein>
    <submittedName>
        <fullName evidence="1">Uncharacterized protein</fullName>
    </submittedName>
</protein>
<proteinExistence type="predicted"/>
<dbReference type="EMBL" id="CP000524">
    <property type="protein sequence ID" value="ABM45538.1"/>
    <property type="molecule type" value="Genomic_DNA"/>
</dbReference>